<keyword evidence="12 14" id="KW-0472">Membrane</keyword>
<gene>
    <name evidence="14 17" type="primary">mrdA</name>
    <name evidence="17" type="ORF">C7S18_13460</name>
</gene>
<dbReference type="GO" id="GO:0009252">
    <property type="term" value="P:peptidoglycan biosynthetic process"/>
    <property type="evidence" value="ECO:0007669"/>
    <property type="project" value="UniProtKB-UniRule"/>
</dbReference>
<evidence type="ECO:0000256" key="13">
    <source>
        <dbReference type="ARBA" id="ARBA00023316"/>
    </source>
</evidence>
<evidence type="ECO:0000256" key="10">
    <source>
        <dbReference type="ARBA" id="ARBA00022984"/>
    </source>
</evidence>
<evidence type="ECO:0000256" key="3">
    <source>
        <dbReference type="ARBA" id="ARBA00022475"/>
    </source>
</evidence>
<dbReference type="GO" id="GO:0008360">
    <property type="term" value="P:regulation of cell shape"/>
    <property type="evidence" value="ECO:0007669"/>
    <property type="project" value="UniProtKB-KW"/>
</dbReference>
<evidence type="ECO:0000259" key="15">
    <source>
        <dbReference type="Pfam" id="PF00905"/>
    </source>
</evidence>
<evidence type="ECO:0000256" key="14">
    <source>
        <dbReference type="HAMAP-Rule" id="MF_02081"/>
    </source>
</evidence>
<organism evidence="17 18">
    <name type="scientific">Ahniella affigens</name>
    <dbReference type="NCBI Taxonomy" id="2021234"/>
    <lineage>
        <taxon>Bacteria</taxon>
        <taxon>Pseudomonadati</taxon>
        <taxon>Pseudomonadota</taxon>
        <taxon>Gammaproteobacteria</taxon>
        <taxon>Lysobacterales</taxon>
        <taxon>Rhodanobacteraceae</taxon>
        <taxon>Ahniella</taxon>
    </lineage>
</organism>
<dbReference type="GO" id="GO:0008658">
    <property type="term" value="F:penicillin binding"/>
    <property type="evidence" value="ECO:0007669"/>
    <property type="project" value="UniProtKB-UniRule"/>
</dbReference>
<dbReference type="KEGG" id="xba:C7S18_13460"/>
<evidence type="ECO:0000256" key="9">
    <source>
        <dbReference type="ARBA" id="ARBA00022960"/>
    </source>
</evidence>
<reference evidence="17 18" key="2">
    <citation type="submission" date="2018-03" db="EMBL/GenBank/DDBJ databases">
        <authorList>
            <person name="Keele B.F."/>
        </authorList>
    </citation>
    <scope>NUCLEOTIDE SEQUENCE [LARGE SCALE GENOMIC DNA]</scope>
    <source>
        <strain evidence="17 18">D13</strain>
    </source>
</reference>
<dbReference type="PANTHER" id="PTHR30627">
    <property type="entry name" value="PEPTIDOGLYCAN D,D-TRANSPEPTIDASE"/>
    <property type="match status" value="1"/>
</dbReference>
<reference evidence="17 18" key="1">
    <citation type="submission" date="2018-03" db="EMBL/GenBank/DDBJ databases">
        <title>Ahniella affigens gen. nov., sp. nov., a gammaproteobacterium isolated from sandy soil near a stream.</title>
        <authorList>
            <person name="Ko Y."/>
            <person name="Kim J.-H."/>
        </authorList>
    </citation>
    <scope>NUCLEOTIDE SEQUENCE [LARGE SCALE GENOMIC DNA]</scope>
    <source>
        <strain evidence="17 18">D13</strain>
    </source>
</reference>
<comment type="catalytic activity">
    <reaction evidence="14">
        <text>Preferential cleavage: (Ac)2-L-Lys-D-Ala-|-D-Ala. Also transpeptidation of peptidyl-alanyl moieties that are N-acyl substituents of D-alanine.</text>
        <dbReference type="EC" id="3.4.16.4"/>
    </reaction>
</comment>
<dbReference type="EC" id="3.4.16.4" evidence="14"/>
<comment type="pathway">
    <text evidence="14">Cell wall biogenesis; peptidoglycan biosynthesis.</text>
</comment>
<dbReference type="RefSeq" id="WP_106892057.1">
    <property type="nucleotide sequence ID" value="NZ_CP027860.1"/>
</dbReference>
<dbReference type="InterPro" id="IPR012338">
    <property type="entry name" value="Beta-lactam/transpept-like"/>
</dbReference>
<dbReference type="GO" id="GO:0009002">
    <property type="term" value="F:serine-type D-Ala-D-Ala carboxypeptidase activity"/>
    <property type="evidence" value="ECO:0007669"/>
    <property type="project" value="UniProtKB-UniRule"/>
</dbReference>
<keyword evidence="7 14" id="KW-0812">Transmembrane</keyword>
<dbReference type="GO" id="GO:0071555">
    <property type="term" value="P:cell wall organization"/>
    <property type="evidence" value="ECO:0007669"/>
    <property type="project" value="UniProtKB-KW"/>
</dbReference>
<dbReference type="SUPFAM" id="SSF56601">
    <property type="entry name" value="beta-lactamase/transpeptidase-like"/>
    <property type="match status" value="1"/>
</dbReference>
<dbReference type="InterPro" id="IPR005311">
    <property type="entry name" value="PBP_dimer"/>
</dbReference>
<dbReference type="Gene3D" id="3.40.710.10">
    <property type="entry name" value="DD-peptidase/beta-lactamase superfamily"/>
    <property type="match status" value="1"/>
</dbReference>
<evidence type="ECO:0000256" key="11">
    <source>
        <dbReference type="ARBA" id="ARBA00022989"/>
    </source>
</evidence>
<comment type="function">
    <text evidence="14">Catalyzes cross-linking of the peptidoglycan cell wall.</text>
</comment>
<dbReference type="InterPro" id="IPR050515">
    <property type="entry name" value="Beta-lactam/transpept"/>
</dbReference>
<dbReference type="AlphaFoldDB" id="A0A2P1PTF8"/>
<dbReference type="SUPFAM" id="SSF56519">
    <property type="entry name" value="Penicillin binding protein dimerisation domain"/>
    <property type="match status" value="1"/>
</dbReference>
<dbReference type="GO" id="GO:0071972">
    <property type="term" value="F:peptidoglycan L,D-transpeptidase activity"/>
    <property type="evidence" value="ECO:0007669"/>
    <property type="project" value="TreeGrafter"/>
</dbReference>
<dbReference type="PANTHER" id="PTHR30627:SF2">
    <property type="entry name" value="PEPTIDOGLYCAN D,D-TRANSPEPTIDASE MRDA"/>
    <property type="match status" value="1"/>
</dbReference>
<proteinExistence type="inferred from homology"/>
<keyword evidence="8 14" id="KW-0378">Hydrolase</keyword>
<protein>
    <recommendedName>
        <fullName evidence="14">Peptidoglycan D,D-transpeptidase MrdA</fullName>
        <ecNumber evidence="14">3.4.16.4</ecNumber>
    </recommendedName>
    <alternativeName>
        <fullName evidence="14">Penicillin-binding protein 2</fullName>
        <shortName evidence="14">PBP-2</shortName>
    </alternativeName>
</protein>
<dbReference type="HAMAP" id="MF_02081">
    <property type="entry name" value="MrdA_transpept"/>
    <property type="match status" value="1"/>
</dbReference>
<dbReference type="Pfam" id="PF03717">
    <property type="entry name" value="PBP_dimer"/>
    <property type="match status" value="1"/>
</dbReference>
<evidence type="ECO:0000259" key="16">
    <source>
        <dbReference type="Pfam" id="PF03717"/>
    </source>
</evidence>
<dbReference type="InterPro" id="IPR036138">
    <property type="entry name" value="PBP_dimer_sf"/>
</dbReference>
<feature type="transmembrane region" description="Helical" evidence="14">
    <location>
        <begin position="21"/>
        <end position="45"/>
    </location>
</feature>
<keyword evidence="3 14" id="KW-1003">Cell membrane</keyword>
<keyword evidence="18" id="KW-1185">Reference proteome</keyword>
<dbReference type="EMBL" id="CP027860">
    <property type="protein sequence ID" value="AVP98137.1"/>
    <property type="molecule type" value="Genomic_DNA"/>
</dbReference>
<dbReference type="GO" id="GO:0005886">
    <property type="term" value="C:plasma membrane"/>
    <property type="evidence" value="ECO:0007669"/>
    <property type="project" value="UniProtKB-SubCell"/>
</dbReference>
<keyword evidence="10 14" id="KW-0573">Peptidoglycan synthesis</keyword>
<feature type="domain" description="Penicillin-binding protein dimerisation" evidence="16">
    <location>
        <begin position="69"/>
        <end position="238"/>
    </location>
</feature>
<evidence type="ECO:0000313" key="17">
    <source>
        <dbReference type="EMBL" id="AVP98137.1"/>
    </source>
</evidence>
<dbReference type="GO" id="GO:0006508">
    <property type="term" value="P:proteolysis"/>
    <property type="evidence" value="ECO:0007669"/>
    <property type="project" value="UniProtKB-KW"/>
</dbReference>
<accession>A0A2P1PTF8</accession>
<evidence type="ECO:0000256" key="6">
    <source>
        <dbReference type="ARBA" id="ARBA00022670"/>
    </source>
</evidence>
<dbReference type="Proteomes" id="UP000241074">
    <property type="component" value="Chromosome"/>
</dbReference>
<comment type="subcellular location">
    <subcellularLocation>
        <location evidence="14">Cell inner membrane</location>
        <topology evidence="14">Single-pass membrane protein</topology>
    </subcellularLocation>
    <subcellularLocation>
        <location evidence="2">Cell membrane</location>
    </subcellularLocation>
    <subcellularLocation>
        <location evidence="1">Membrane</location>
        <topology evidence="1">Single-pass membrane protein</topology>
    </subcellularLocation>
</comment>
<keyword evidence="4 14" id="KW-0997">Cell inner membrane</keyword>
<dbReference type="NCBIfam" id="TIGR03423">
    <property type="entry name" value="pbp2_mrdA"/>
    <property type="match status" value="1"/>
</dbReference>
<dbReference type="InterPro" id="IPR001460">
    <property type="entry name" value="PCN-bd_Tpept"/>
</dbReference>
<keyword evidence="5 14" id="KW-0121">Carboxypeptidase</keyword>
<evidence type="ECO:0000256" key="1">
    <source>
        <dbReference type="ARBA" id="ARBA00004167"/>
    </source>
</evidence>
<dbReference type="Gene3D" id="3.30.1390.30">
    <property type="entry name" value="Penicillin-binding protein 2a, domain 3"/>
    <property type="match status" value="1"/>
</dbReference>
<keyword evidence="9 14" id="KW-0133">Cell shape</keyword>
<comment type="caution">
    <text evidence="14">Lacks conserved residue(s) required for the propagation of feature annotation.</text>
</comment>
<dbReference type="InterPro" id="IPR017790">
    <property type="entry name" value="Penicillin-binding_protein_2"/>
</dbReference>
<feature type="active site" description="Acyl-ester intermediate" evidence="14">
    <location>
        <position position="330"/>
    </location>
</feature>
<evidence type="ECO:0000256" key="8">
    <source>
        <dbReference type="ARBA" id="ARBA00022801"/>
    </source>
</evidence>
<sequence>MKLFRRPNRVIKDLAQETQIFRVRAAEGLALIAICLLILIGRYGWLQFARHDELSARSEQNRIKLRPLAPSRGLIYDRNGVLLAENVPQFRLELVPEQVEDIDATIQALAQVVALDVEDVEAFNELRRSTRRFQSLPLRFHLNEAEVARLSVNRHRFKGVEVVPYQTRFYPLGAGVAHFVGYVGRIGAEDRKLLNDSRYSATTHIGKTGVERRYESMLLGEVGYEQVEANAEGRSLRVLGHVPPKPGANLWLSIDSRLQAAAIAAFEDRPGAAVAIDPNNGEILAMVSLPSFDPNLFVDGISRKNYQALTTDPYRPLFNRAVLGGYEPGSTIKPFIGLTGLELGLRTPTDGVRSTGEFHLPGQTQVYRDWLRGGHGFVNLNEALAQSVNTYFYQLAADLGIDRLSTYTAQFGFGAKTGIDLVSETTGVLPSREWKQQRFGKTWYPGETVIAGIGQGYWVATPLQLANALATLSVQGKRFTPHLLRSVQHDFAADPELVASPELPPIAVRDPNNWIAVRDGMVAVMHGPTGTARAHGMNSPFLIAGKSGTAQRVKASRVQHLGENAIPEHLRNQALFVAFAPADAPKIAVAVVVEHGQSGSRAAAPVARRILDAYLLSGKVAADPNVTEAPR</sequence>
<evidence type="ECO:0000256" key="2">
    <source>
        <dbReference type="ARBA" id="ARBA00004236"/>
    </source>
</evidence>
<comment type="similarity">
    <text evidence="14">Belongs to the transpeptidase family. MrdA subfamily.</text>
</comment>
<evidence type="ECO:0000256" key="12">
    <source>
        <dbReference type="ARBA" id="ARBA00023136"/>
    </source>
</evidence>
<dbReference type="OrthoDB" id="9766847at2"/>
<evidence type="ECO:0000256" key="5">
    <source>
        <dbReference type="ARBA" id="ARBA00022645"/>
    </source>
</evidence>
<feature type="domain" description="Penicillin-binding protein transpeptidase" evidence="15">
    <location>
        <begin position="271"/>
        <end position="612"/>
    </location>
</feature>
<keyword evidence="6 14" id="KW-0645">Protease</keyword>
<evidence type="ECO:0000256" key="7">
    <source>
        <dbReference type="ARBA" id="ARBA00022692"/>
    </source>
</evidence>
<keyword evidence="11 14" id="KW-1133">Transmembrane helix</keyword>
<dbReference type="UniPathway" id="UPA00219"/>
<dbReference type="Pfam" id="PF00905">
    <property type="entry name" value="Transpeptidase"/>
    <property type="match status" value="1"/>
</dbReference>
<dbReference type="Gene3D" id="3.90.1310.10">
    <property type="entry name" value="Penicillin-binding protein 2a (Domain 2)"/>
    <property type="match status" value="1"/>
</dbReference>
<keyword evidence="13 14" id="KW-0961">Cell wall biogenesis/degradation</keyword>
<name>A0A2P1PTF8_9GAMM</name>
<evidence type="ECO:0000313" key="18">
    <source>
        <dbReference type="Proteomes" id="UP000241074"/>
    </source>
</evidence>
<evidence type="ECO:0000256" key="4">
    <source>
        <dbReference type="ARBA" id="ARBA00022519"/>
    </source>
</evidence>